<feature type="domain" description="C2H2-type" evidence="7">
    <location>
        <begin position="214"/>
        <end position="236"/>
    </location>
</feature>
<feature type="compositionally biased region" description="Acidic residues" evidence="6">
    <location>
        <begin position="278"/>
        <end position="304"/>
    </location>
</feature>
<keyword evidence="1" id="KW-0479">Metal-binding</keyword>
<evidence type="ECO:0000313" key="8">
    <source>
        <dbReference type="Proteomes" id="UP000887566"/>
    </source>
</evidence>
<dbReference type="SMART" id="SM00355">
    <property type="entry name" value="ZnF_C2H2"/>
    <property type="match status" value="6"/>
</dbReference>
<feature type="domain" description="C2H2-type" evidence="7">
    <location>
        <begin position="180"/>
        <end position="208"/>
    </location>
</feature>
<dbReference type="PROSITE" id="PS50157">
    <property type="entry name" value="ZINC_FINGER_C2H2_2"/>
    <property type="match status" value="6"/>
</dbReference>
<dbReference type="Pfam" id="PF00096">
    <property type="entry name" value="zf-C2H2"/>
    <property type="match status" value="1"/>
</dbReference>
<dbReference type="SUPFAM" id="SSF57667">
    <property type="entry name" value="beta-beta-alpha zinc fingers"/>
    <property type="match status" value="2"/>
</dbReference>
<dbReference type="GO" id="GO:0008270">
    <property type="term" value="F:zinc ion binding"/>
    <property type="evidence" value="ECO:0007669"/>
    <property type="project" value="UniProtKB-KW"/>
</dbReference>
<dbReference type="InterPro" id="IPR017956">
    <property type="entry name" value="AT_hook_DNA-bd_motif"/>
</dbReference>
<dbReference type="Pfam" id="PF12874">
    <property type="entry name" value="zf-met"/>
    <property type="match status" value="1"/>
</dbReference>
<keyword evidence="2" id="KW-0677">Repeat</keyword>
<evidence type="ECO:0000256" key="5">
    <source>
        <dbReference type="PROSITE-ProRule" id="PRU00042"/>
    </source>
</evidence>
<evidence type="ECO:0000256" key="1">
    <source>
        <dbReference type="ARBA" id="ARBA00022723"/>
    </source>
</evidence>
<keyword evidence="8" id="KW-1185">Reference proteome</keyword>
<dbReference type="PROSITE" id="PS00028">
    <property type="entry name" value="ZINC_FINGER_C2H2_1"/>
    <property type="match status" value="6"/>
</dbReference>
<feature type="domain" description="C2H2-type" evidence="7">
    <location>
        <begin position="105"/>
        <end position="133"/>
    </location>
</feature>
<keyword evidence="4" id="KW-0862">Zinc</keyword>
<evidence type="ECO:0000259" key="7">
    <source>
        <dbReference type="PROSITE" id="PS50157"/>
    </source>
</evidence>
<feature type="domain" description="C2H2-type" evidence="7">
    <location>
        <begin position="358"/>
        <end position="386"/>
    </location>
</feature>
<protein>
    <submittedName>
        <fullName evidence="9">C2H2-type domain-containing protein</fullName>
    </submittedName>
</protein>
<dbReference type="AlphaFoldDB" id="A0A914XLT1"/>
<evidence type="ECO:0000256" key="3">
    <source>
        <dbReference type="ARBA" id="ARBA00022771"/>
    </source>
</evidence>
<dbReference type="Proteomes" id="UP000887566">
    <property type="component" value="Unplaced"/>
</dbReference>
<dbReference type="WBParaSite" id="PSAMB.scaffold847size40312.g9193.t1">
    <property type="protein sequence ID" value="PSAMB.scaffold847size40312.g9193.t1"/>
    <property type="gene ID" value="PSAMB.scaffold847size40312.g9193"/>
</dbReference>
<feature type="region of interest" description="Disordered" evidence="6">
    <location>
        <begin position="249"/>
        <end position="355"/>
    </location>
</feature>
<feature type="compositionally biased region" description="Basic and acidic residues" evidence="6">
    <location>
        <begin position="420"/>
        <end position="437"/>
    </location>
</feature>
<feature type="compositionally biased region" description="Polar residues" evidence="6">
    <location>
        <begin position="252"/>
        <end position="262"/>
    </location>
</feature>
<dbReference type="PANTHER" id="PTHR24379:SF121">
    <property type="entry name" value="C2H2-TYPE DOMAIN-CONTAINING PROTEIN"/>
    <property type="match status" value="1"/>
</dbReference>
<dbReference type="InterPro" id="IPR013087">
    <property type="entry name" value="Znf_C2H2_type"/>
</dbReference>
<name>A0A914XLT1_9BILA</name>
<dbReference type="PRINTS" id="PR00929">
    <property type="entry name" value="ATHOOK"/>
</dbReference>
<accession>A0A914XLT1</accession>
<dbReference type="InterPro" id="IPR036236">
    <property type="entry name" value="Znf_C2H2_sf"/>
</dbReference>
<proteinExistence type="predicted"/>
<dbReference type="Gene3D" id="3.30.160.60">
    <property type="entry name" value="Classic Zinc Finger"/>
    <property type="match status" value="3"/>
</dbReference>
<feature type="compositionally biased region" description="Basic residues" evidence="6">
    <location>
        <begin position="332"/>
        <end position="342"/>
    </location>
</feature>
<feature type="domain" description="C2H2-type" evidence="7">
    <location>
        <begin position="140"/>
        <end position="163"/>
    </location>
</feature>
<dbReference type="GO" id="GO:0003677">
    <property type="term" value="F:DNA binding"/>
    <property type="evidence" value="ECO:0007669"/>
    <property type="project" value="InterPro"/>
</dbReference>
<evidence type="ECO:0000256" key="6">
    <source>
        <dbReference type="SAM" id="MobiDB-lite"/>
    </source>
</evidence>
<evidence type="ECO:0000313" key="9">
    <source>
        <dbReference type="WBParaSite" id="PSAMB.scaffold847size40312.g9193.t1"/>
    </source>
</evidence>
<sequence>MAKFGVRTEADYRIVHPDRYEQQIVDNVEAEVEIEALLEAEQAPDVFQTTDLNHMASLTEKIRRRRSAPSAQPQECEICAKTFAHAASMRRHRMTSHPETIDKVLPCSACDKEFLSMDGLKRHYNLMHDYRAEQKTKTQYQCDSCGKIVESIECLKTHFKLVHNRINWSFKDHSARRVYRSCAVCCKQFKTELSLREHMKIVHKSESAADARTYKCELCERIFYEESVLEVHKKLHGVRVVKDKEPVDWSAKQDSSIKSAAHSQPDDDEMSEDGVPLEIDEDEEEEEEDNDDEDDIGEDQDEEMGGQSTSITHLDDDKPLVVRRVINTALGKRGRGRPRGRPRNSLTGAPRPRRYPKFQCGFCGIPFYEETPLRIHIVDVHKGKSEAAIATPKKRGRPRKHPLPEDTSLAGSSYKPAKGLLERLSDKKARENLEGEV</sequence>
<organism evidence="8 9">
    <name type="scientific">Plectus sambesii</name>
    <dbReference type="NCBI Taxonomy" id="2011161"/>
    <lineage>
        <taxon>Eukaryota</taxon>
        <taxon>Metazoa</taxon>
        <taxon>Ecdysozoa</taxon>
        <taxon>Nematoda</taxon>
        <taxon>Chromadorea</taxon>
        <taxon>Plectida</taxon>
        <taxon>Plectina</taxon>
        <taxon>Plectoidea</taxon>
        <taxon>Plectidae</taxon>
        <taxon>Plectus</taxon>
    </lineage>
</organism>
<evidence type="ECO:0000256" key="4">
    <source>
        <dbReference type="ARBA" id="ARBA00022833"/>
    </source>
</evidence>
<feature type="compositionally biased region" description="Basic residues" evidence="6">
    <location>
        <begin position="392"/>
        <end position="401"/>
    </location>
</feature>
<keyword evidence="3 5" id="KW-0863">Zinc-finger</keyword>
<dbReference type="PANTHER" id="PTHR24379">
    <property type="entry name" value="KRAB AND ZINC FINGER DOMAIN-CONTAINING"/>
    <property type="match status" value="1"/>
</dbReference>
<reference evidence="9" key="1">
    <citation type="submission" date="2022-11" db="UniProtKB">
        <authorList>
            <consortium name="WormBaseParasite"/>
        </authorList>
    </citation>
    <scope>IDENTIFICATION</scope>
</reference>
<feature type="domain" description="C2H2-type" evidence="7">
    <location>
        <begin position="74"/>
        <end position="97"/>
    </location>
</feature>
<feature type="region of interest" description="Disordered" evidence="6">
    <location>
        <begin position="388"/>
        <end position="437"/>
    </location>
</feature>
<evidence type="ECO:0000256" key="2">
    <source>
        <dbReference type="ARBA" id="ARBA00022737"/>
    </source>
</evidence>